<evidence type="ECO:0000256" key="5">
    <source>
        <dbReference type="ARBA" id="ARBA00022692"/>
    </source>
</evidence>
<accession>A0A0P6WN34</accession>
<dbReference type="OrthoDB" id="9809206at2"/>
<dbReference type="Gene3D" id="3.30.70.100">
    <property type="match status" value="1"/>
</dbReference>
<evidence type="ECO:0000256" key="2">
    <source>
        <dbReference type="ARBA" id="ARBA00004236"/>
    </source>
</evidence>
<dbReference type="SUPFAM" id="SSF50182">
    <property type="entry name" value="Sm-like ribonucleoproteins"/>
    <property type="match status" value="1"/>
</dbReference>
<dbReference type="GO" id="GO:0008381">
    <property type="term" value="F:mechanosensitive monoatomic ion channel activity"/>
    <property type="evidence" value="ECO:0007669"/>
    <property type="project" value="InterPro"/>
</dbReference>
<feature type="transmembrane region" description="Helical" evidence="8">
    <location>
        <begin position="20"/>
        <end position="40"/>
    </location>
</feature>
<evidence type="ECO:0000256" key="3">
    <source>
        <dbReference type="ARBA" id="ARBA00008017"/>
    </source>
</evidence>
<evidence type="ECO:0000313" key="11">
    <source>
        <dbReference type="Proteomes" id="UP000050430"/>
    </source>
</evidence>
<dbReference type="InterPro" id="IPR006685">
    <property type="entry name" value="MscS_channel_2nd"/>
</dbReference>
<name>A0A0P6WN34_9CHLR</name>
<dbReference type="Gene3D" id="2.30.30.60">
    <property type="match status" value="1"/>
</dbReference>
<evidence type="ECO:0000313" key="10">
    <source>
        <dbReference type="EMBL" id="KPL70231.1"/>
    </source>
</evidence>
<gene>
    <name evidence="10" type="ORF">ADM99_13695</name>
</gene>
<evidence type="ECO:0000256" key="7">
    <source>
        <dbReference type="ARBA" id="ARBA00023136"/>
    </source>
</evidence>
<evidence type="ECO:0000259" key="9">
    <source>
        <dbReference type="Pfam" id="PF00924"/>
    </source>
</evidence>
<keyword evidence="11" id="KW-1185">Reference proteome</keyword>
<dbReference type="AlphaFoldDB" id="A0A0P6WN34"/>
<keyword evidence="7 8" id="KW-0472">Membrane</keyword>
<reference evidence="10 11" key="1">
    <citation type="submission" date="2015-07" db="EMBL/GenBank/DDBJ databases">
        <title>Genome sequence of Leptolinea tardivitalis DSM 16556.</title>
        <authorList>
            <person name="Hemp J."/>
            <person name="Ward L.M."/>
            <person name="Pace L.A."/>
            <person name="Fischer W.W."/>
        </authorList>
    </citation>
    <scope>NUCLEOTIDE SEQUENCE [LARGE SCALE GENOMIC DNA]</scope>
    <source>
        <strain evidence="10 11">YMTK-2</strain>
    </source>
</reference>
<organism evidence="10 11">
    <name type="scientific">Leptolinea tardivitalis</name>
    <dbReference type="NCBI Taxonomy" id="229920"/>
    <lineage>
        <taxon>Bacteria</taxon>
        <taxon>Bacillati</taxon>
        <taxon>Chloroflexota</taxon>
        <taxon>Anaerolineae</taxon>
        <taxon>Anaerolineales</taxon>
        <taxon>Anaerolineaceae</taxon>
        <taxon>Leptolinea</taxon>
    </lineage>
</organism>
<feature type="domain" description="Mechanosensitive ion channel MscS" evidence="9">
    <location>
        <begin position="113"/>
        <end position="180"/>
    </location>
</feature>
<evidence type="ECO:0000256" key="8">
    <source>
        <dbReference type="SAM" id="Phobius"/>
    </source>
</evidence>
<evidence type="ECO:0000256" key="4">
    <source>
        <dbReference type="ARBA" id="ARBA00022475"/>
    </source>
</evidence>
<dbReference type="Pfam" id="PF00924">
    <property type="entry name" value="MS_channel_2nd"/>
    <property type="match status" value="1"/>
</dbReference>
<keyword evidence="5 8" id="KW-0812">Transmembrane</keyword>
<dbReference type="InterPro" id="IPR045276">
    <property type="entry name" value="YbiO_bact"/>
</dbReference>
<dbReference type="PANTHER" id="PTHR30460">
    <property type="entry name" value="MODERATE CONDUCTANCE MECHANOSENSITIVE CHANNEL YBIO"/>
    <property type="match status" value="1"/>
</dbReference>
<dbReference type="InterPro" id="IPR023408">
    <property type="entry name" value="MscS_beta-dom_sf"/>
</dbReference>
<dbReference type="PANTHER" id="PTHR30460:SF0">
    <property type="entry name" value="MODERATE CONDUCTANCE MECHANOSENSITIVE CHANNEL YBIO"/>
    <property type="match status" value="1"/>
</dbReference>
<dbReference type="EMBL" id="LGCK01000014">
    <property type="protein sequence ID" value="KPL70231.1"/>
    <property type="molecule type" value="Genomic_DNA"/>
</dbReference>
<protein>
    <recommendedName>
        <fullName evidence="9">Mechanosensitive ion channel MscS domain-containing protein</fullName>
    </recommendedName>
</protein>
<dbReference type="SUPFAM" id="SSF82861">
    <property type="entry name" value="Mechanosensitive channel protein MscS (YggB), transmembrane region"/>
    <property type="match status" value="1"/>
</dbReference>
<keyword evidence="6 8" id="KW-1133">Transmembrane helix</keyword>
<dbReference type="STRING" id="229920.ADM99_13695"/>
<dbReference type="InterPro" id="IPR011014">
    <property type="entry name" value="MscS_channel_TM-2"/>
</dbReference>
<evidence type="ECO:0000256" key="6">
    <source>
        <dbReference type="ARBA" id="ARBA00022989"/>
    </source>
</evidence>
<keyword evidence="4" id="KW-1003">Cell membrane</keyword>
<sequence length="272" mass="29685">MDTSTPTQITITPITMQLLLVIAIIFGAAALVSIFGGMLARRMVSLSRLAPEKRRPSIERTRTLKSLLSSGITFTAFFLAVMVSLSLFIPVSTLIWILGLFSAAFGFGAKPFVSDLLAGMGFIFNVTFDIGEKVEFLIPPENIQGVVEEINLTTTLVRSPTGEMYTLPNGEIRIVRNFSRGKFSNANISLFVMPQDVGRATDVLKALSAEIFSEMNDLLEPYQVVGSTNLSGSKVEIIVAAKAAFGKAADLRLKLMHRIQERFSTEKIELAG</sequence>
<dbReference type="Gene3D" id="1.10.287.1260">
    <property type="match status" value="1"/>
</dbReference>
<comment type="caution">
    <text evidence="10">The sequence shown here is derived from an EMBL/GenBank/DDBJ whole genome shotgun (WGS) entry which is preliminary data.</text>
</comment>
<evidence type="ECO:0000256" key="1">
    <source>
        <dbReference type="ARBA" id="ARBA00004141"/>
    </source>
</evidence>
<dbReference type="InterPro" id="IPR010920">
    <property type="entry name" value="LSM_dom_sf"/>
</dbReference>
<feature type="transmembrane region" description="Helical" evidence="8">
    <location>
        <begin position="67"/>
        <end position="89"/>
    </location>
</feature>
<dbReference type="Proteomes" id="UP000050430">
    <property type="component" value="Unassembled WGS sequence"/>
</dbReference>
<proteinExistence type="inferred from homology"/>
<dbReference type="GO" id="GO:0005886">
    <property type="term" value="C:plasma membrane"/>
    <property type="evidence" value="ECO:0007669"/>
    <property type="project" value="UniProtKB-SubCell"/>
</dbReference>
<comment type="subcellular location">
    <subcellularLocation>
        <location evidence="2">Cell membrane</location>
    </subcellularLocation>
    <subcellularLocation>
        <location evidence="1">Membrane</location>
        <topology evidence="1">Multi-pass membrane protein</topology>
    </subcellularLocation>
</comment>
<dbReference type="RefSeq" id="WP_062422088.1">
    <property type="nucleotide sequence ID" value="NZ_BBYA01000010.1"/>
</dbReference>
<comment type="similarity">
    <text evidence="3">Belongs to the MscS (TC 1.A.23) family.</text>
</comment>
<feature type="transmembrane region" description="Helical" evidence="8">
    <location>
        <begin position="95"/>
        <end position="113"/>
    </location>
</feature>